<comment type="caution">
    <text evidence="2">The sequence shown here is derived from an EMBL/GenBank/DDBJ whole genome shotgun (WGS) entry which is preliminary data.</text>
</comment>
<feature type="region of interest" description="Disordered" evidence="1">
    <location>
        <begin position="86"/>
        <end position="131"/>
    </location>
</feature>
<dbReference type="EMBL" id="JAGKQM010000010">
    <property type="protein sequence ID" value="KAH0905805.1"/>
    <property type="molecule type" value="Genomic_DNA"/>
</dbReference>
<name>A0ABQ8BLY0_BRANA</name>
<gene>
    <name evidence="2" type="ORF">HID58_037632</name>
</gene>
<sequence length="131" mass="14266">RDTNGLANENTELRLRLQSMEQQALLRNALNGEALRKEVERMKIETGEVSGNSESSDTGIMQQIQYSPSTFTVSIMPGFAVQSKPANGEVEFSERVRVSTERTVASGLEISSNNSSSIFKSEGPSLSSSAY</sequence>
<evidence type="ECO:0000313" key="2">
    <source>
        <dbReference type="EMBL" id="KAH0905805.1"/>
    </source>
</evidence>
<dbReference type="Proteomes" id="UP000824890">
    <property type="component" value="Unassembled WGS sequence"/>
</dbReference>
<evidence type="ECO:0000256" key="1">
    <source>
        <dbReference type="SAM" id="MobiDB-lite"/>
    </source>
</evidence>
<evidence type="ECO:0000313" key="3">
    <source>
        <dbReference type="Proteomes" id="UP000824890"/>
    </source>
</evidence>
<dbReference type="PANTHER" id="PTHR13690:SF122">
    <property type="entry name" value="ATBZIP TRANSCRIPTION FACTOR"/>
    <property type="match status" value="1"/>
</dbReference>
<feature type="non-terminal residue" evidence="2">
    <location>
        <position position="1"/>
    </location>
</feature>
<protein>
    <submittedName>
        <fullName evidence="2">Uncharacterized protein</fullName>
    </submittedName>
</protein>
<accession>A0ABQ8BLY0</accession>
<proteinExistence type="predicted"/>
<organism evidence="2 3">
    <name type="scientific">Brassica napus</name>
    <name type="common">Rape</name>
    <dbReference type="NCBI Taxonomy" id="3708"/>
    <lineage>
        <taxon>Eukaryota</taxon>
        <taxon>Viridiplantae</taxon>
        <taxon>Streptophyta</taxon>
        <taxon>Embryophyta</taxon>
        <taxon>Tracheophyta</taxon>
        <taxon>Spermatophyta</taxon>
        <taxon>Magnoliopsida</taxon>
        <taxon>eudicotyledons</taxon>
        <taxon>Gunneridae</taxon>
        <taxon>Pentapetalae</taxon>
        <taxon>rosids</taxon>
        <taxon>malvids</taxon>
        <taxon>Brassicales</taxon>
        <taxon>Brassicaceae</taxon>
        <taxon>Brassiceae</taxon>
        <taxon>Brassica</taxon>
    </lineage>
</organism>
<reference evidence="2 3" key="1">
    <citation type="submission" date="2021-05" db="EMBL/GenBank/DDBJ databases">
        <title>Genome Assembly of Synthetic Allotetraploid Brassica napus Reveals Homoeologous Exchanges between Subgenomes.</title>
        <authorList>
            <person name="Davis J.T."/>
        </authorList>
    </citation>
    <scope>NUCLEOTIDE SEQUENCE [LARGE SCALE GENOMIC DNA]</scope>
    <source>
        <strain evidence="3">cv. Da-Ae</strain>
        <tissue evidence="2">Seedling</tissue>
    </source>
</reference>
<keyword evidence="3" id="KW-1185">Reference proteome</keyword>
<dbReference type="PANTHER" id="PTHR13690">
    <property type="entry name" value="TRANSCRIPTION FACTOR POSF21-RELATED"/>
    <property type="match status" value="1"/>
</dbReference>